<name>A0A1V3WNR1_MYCKA</name>
<dbReference type="EMBL" id="MVBM01000005">
    <property type="protein sequence ID" value="OOK71802.1"/>
    <property type="molecule type" value="Genomic_DNA"/>
</dbReference>
<dbReference type="Proteomes" id="UP000188532">
    <property type="component" value="Unassembled WGS sequence"/>
</dbReference>
<protein>
    <submittedName>
        <fullName evidence="1">Uncharacterized protein</fullName>
    </submittedName>
</protein>
<reference evidence="3 4" key="1">
    <citation type="submission" date="2017-02" db="EMBL/GenBank/DDBJ databases">
        <title>Complete genome sequences of Mycobacterium kansasii strains isolated from rhesus macaques.</title>
        <authorList>
            <person name="Panda A."/>
            <person name="Nagaraj S."/>
            <person name="Zhao X."/>
            <person name="Tettelin H."/>
            <person name="Detolla L.J."/>
        </authorList>
    </citation>
    <scope>NUCLEOTIDE SEQUENCE [LARGE SCALE GENOMIC DNA]</scope>
    <source>
        <strain evidence="1 3">11-3469</strain>
        <strain evidence="2 4">11-3813</strain>
    </source>
</reference>
<proteinExistence type="predicted"/>
<dbReference type="EMBL" id="MVBN01000008">
    <property type="protein sequence ID" value="OOK68388.1"/>
    <property type="molecule type" value="Genomic_DNA"/>
</dbReference>
<evidence type="ECO:0000313" key="1">
    <source>
        <dbReference type="EMBL" id="OOK68388.1"/>
    </source>
</evidence>
<dbReference type="AlphaFoldDB" id="A0A1V3WNR1"/>
<sequence length="38" mass="3873">MPPDGFAVARCVDEAVHSRYGAEVLDVTVVVRSGGGVG</sequence>
<gene>
    <name evidence="1" type="ORF">BZL29_6740</name>
    <name evidence="2" type="ORF">BZL30_5750</name>
</gene>
<accession>A0A1V3WNR1</accession>
<comment type="caution">
    <text evidence="1">The sequence shown here is derived from an EMBL/GenBank/DDBJ whole genome shotgun (WGS) entry which is preliminary data.</text>
</comment>
<dbReference type="Proteomes" id="UP000189229">
    <property type="component" value="Unassembled WGS sequence"/>
</dbReference>
<organism evidence="1 3">
    <name type="scientific">Mycobacterium kansasii</name>
    <dbReference type="NCBI Taxonomy" id="1768"/>
    <lineage>
        <taxon>Bacteria</taxon>
        <taxon>Bacillati</taxon>
        <taxon>Actinomycetota</taxon>
        <taxon>Actinomycetes</taxon>
        <taxon>Mycobacteriales</taxon>
        <taxon>Mycobacteriaceae</taxon>
        <taxon>Mycobacterium</taxon>
    </lineage>
</organism>
<evidence type="ECO:0000313" key="3">
    <source>
        <dbReference type="Proteomes" id="UP000188532"/>
    </source>
</evidence>
<evidence type="ECO:0000313" key="2">
    <source>
        <dbReference type="EMBL" id="OOK71802.1"/>
    </source>
</evidence>
<evidence type="ECO:0000313" key="4">
    <source>
        <dbReference type="Proteomes" id="UP000189229"/>
    </source>
</evidence>